<protein>
    <recommendedName>
        <fullName evidence="5">IRG-type G domain-containing protein</fullName>
    </recommendedName>
</protein>
<evidence type="ECO:0000313" key="6">
    <source>
        <dbReference type="EMBL" id="TRZ04029.1"/>
    </source>
</evidence>
<evidence type="ECO:0000256" key="4">
    <source>
        <dbReference type="ARBA" id="ARBA00023134"/>
    </source>
</evidence>
<dbReference type="Pfam" id="PF05049">
    <property type="entry name" value="IIGP"/>
    <property type="match status" value="1"/>
</dbReference>
<dbReference type="OrthoDB" id="422720at2759"/>
<sequence length="394" mass="44228">MENLDDFYMITPKDLQDIKDFIVNKDLSETIRNIEYQLKQQELVELNIAVTGESGSGKSTFVNAFRGVGDEDEGSAETGPVETTKEPAAYVHPKYETVKVWDLPGIGTPNFKADEYLKRVEFEKYDFFIIIASGRFRECHTQLANEIRKMGKTFYFVRSKIDASITAEQRKKNFNLKKTLGMIREECENGLNKIDFENPDVFLISNFELGKFDWNLLQEKMEIELQEHKRRVLLLALPNITQEINEKKKAALAENIPKVAFLSACVATIPIPGLSVAVDLAIVQREIEVYYNTFGLDDPSLQMLCNRSGKTIDEFKSLMKSPLRDGLNPASIMSLLSAGSLIIAENTVEYVASCIPLLGTVVAGSMSYLTVSSMLKKALDDLAEDAVNVLQATF</sequence>
<dbReference type="InterPro" id="IPR051515">
    <property type="entry name" value="IRG"/>
</dbReference>
<keyword evidence="3" id="KW-0378">Hydrolase</keyword>
<dbReference type="InterPro" id="IPR027417">
    <property type="entry name" value="P-loop_NTPase"/>
</dbReference>
<evidence type="ECO:0000256" key="3">
    <source>
        <dbReference type="ARBA" id="ARBA00022801"/>
    </source>
</evidence>
<dbReference type="AlphaFoldDB" id="A0A553RPC1"/>
<keyword evidence="4" id="KW-0342">GTP-binding</keyword>
<proteinExistence type="inferred from homology"/>
<dbReference type="GO" id="GO:0016020">
    <property type="term" value="C:membrane"/>
    <property type="evidence" value="ECO:0007669"/>
    <property type="project" value="InterPro"/>
</dbReference>
<dbReference type="InterPro" id="IPR030385">
    <property type="entry name" value="G_IRG_dom"/>
</dbReference>
<gene>
    <name evidence="6" type="ORF">DNTS_009779</name>
</gene>
<dbReference type="GO" id="GO:0005525">
    <property type="term" value="F:GTP binding"/>
    <property type="evidence" value="ECO:0007669"/>
    <property type="project" value="UniProtKB-KW"/>
</dbReference>
<dbReference type="EMBL" id="SRMA01001793">
    <property type="protein sequence ID" value="TRZ04029.1"/>
    <property type="molecule type" value="Genomic_DNA"/>
</dbReference>
<evidence type="ECO:0000256" key="1">
    <source>
        <dbReference type="ARBA" id="ARBA00005429"/>
    </source>
</evidence>
<dbReference type="PROSITE" id="PS51716">
    <property type="entry name" value="G_IRG"/>
    <property type="match status" value="1"/>
</dbReference>
<comment type="caution">
    <text evidence="6">The sequence shown here is derived from an EMBL/GenBank/DDBJ whole genome shotgun (WGS) entry which is preliminary data.</text>
</comment>
<evidence type="ECO:0000256" key="2">
    <source>
        <dbReference type="ARBA" id="ARBA00022741"/>
    </source>
</evidence>
<dbReference type="InterPro" id="IPR007743">
    <property type="entry name" value="Immunity-related_GTPase-like"/>
</dbReference>
<dbReference type="PANTHER" id="PTHR32341:SF10">
    <property type="entry name" value="INTERFERON-INDUCIBLE GTPASE 5"/>
    <property type="match status" value="1"/>
</dbReference>
<accession>A0A553RPC1</accession>
<evidence type="ECO:0000259" key="5">
    <source>
        <dbReference type="PROSITE" id="PS51716"/>
    </source>
</evidence>
<reference evidence="6 7" key="1">
    <citation type="journal article" date="2019" name="Sci. Data">
        <title>Hybrid genome assembly and annotation of Danionella translucida.</title>
        <authorList>
            <person name="Kadobianskyi M."/>
            <person name="Schulze L."/>
            <person name="Schuelke M."/>
            <person name="Judkewitz B."/>
        </authorList>
    </citation>
    <scope>NUCLEOTIDE SEQUENCE [LARGE SCALE GENOMIC DNA]</scope>
    <source>
        <strain evidence="6 7">Bolton</strain>
    </source>
</reference>
<dbReference type="Gene3D" id="3.40.50.300">
    <property type="entry name" value="P-loop containing nucleotide triphosphate hydrolases"/>
    <property type="match status" value="1"/>
</dbReference>
<organism evidence="6 7">
    <name type="scientific">Danionella cerebrum</name>
    <dbReference type="NCBI Taxonomy" id="2873325"/>
    <lineage>
        <taxon>Eukaryota</taxon>
        <taxon>Metazoa</taxon>
        <taxon>Chordata</taxon>
        <taxon>Craniata</taxon>
        <taxon>Vertebrata</taxon>
        <taxon>Euteleostomi</taxon>
        <taxon>Actinopterygii</taxon>
        <taxon>Neopterygii</taxon>
        <taxon>Teleostei</taxon>
        <taxon>Ostariophysi</taxon>
        <taxon>Cypriniformes</taxon>
        <taxon>Danionidae</taxon>
        <taxon>Danioninae</taxon>
        <taxon>Danionella</taxon>
    </lineage>
</organism>
<dbReference type="FunFam" id="3.40.50.300:FF:000541">
    <property type="entry name" value="Immunity related GTPase M"/>
    <property type="match status" value="1"/>
</dbReference>
<comment type="similarity">
    <text evidence="1">Belongs to the TRAFAC class dynamin-like GTPase superfamily. IRG family.</text>
</comment>
<dbReference type="GO" id="GO:0016787">
    <property type="term" value="F:hydrolase activity"/>
    <property type="evidence" value="ECO:0007669"/>
    <property type="project" value="UniProtKB-KW"/>
</dbReference>
<keyword evidence="7" id="KW-1185">Reference proteome</keyword>
<name>A0A553RPC1_9TELE</name>
<dbReference type="PANTHER" id="PTHR32341">
    <property type="entry name" value="INTERFERON-INDUCIBLE GTPASE"/>
    <property type="match status" value="1"/>
</dbReference>
<keyword evidence="2" id="KW-0547">Nucleotide-binding</keyword>
<dbReference type="STRING" id="623744.A0A553RPC1"/>
<dbReference type="Proteomes" id="UP000316079">
    <property type="component" value="Unassembled WGS sequence"/>
</dbReference>
<evidence type="ECO:0000313" key="7">
    <source>
        <dbReference type="Proteomes" id="UP000316079"/>
    </source>
</evidence>
<feature type="domain" description="IRG-type G" evidence="5">
    <location>
        <begin position="44"/>
        <end position="224"/>
    </location>
</feature>
<dbReference type="SUPFAM" id="SSF52540">
    <property type="entry name" value="P-loop containing nucleoside triphosphate hydrolases"/>
    <property type="match status" value="1"/>
</dbReference>